<feature type="transmembrane region" description="Helical" evidence="1">
    <location>
        <begin position="27"/>
        <end position="47"/>
    </location>
</feature>
<keyword evidence="1" id="KW-0472">Membrane</keyword>
<dbReference type="EMBL" id="SOAU01000001">
    <property type="protein sequence ID" value="TDT16326.1"/>
    <property type="molecule type" value="Genomic_DNA"/>
</dbReference>
<organism evidence="2 3">
    <name type="scientific">Ilumatobacter fluminis</name>
    <dbReference type="NCBI Taxonomy" id="467091"/>
    <lineage>
        <taxon>Bacteria</taxon>
        <taxon>Bacillati</taxon>
        <taxon>Actinomycetota</taxon>
        <taxon>Acidimicrobiia</taxon>
        <taxon>Acidimicrobiales</taxon>
        <taxon>Ilumatobacteraceae</taxon>
        <taxon>Ilumatobacter</taxon>
    </lineage>
</organism>
<keyword evidence="1" id="KW-1133">Transmembrane helix</keyword>
<protein>
    <submittedName>
        <fullName evidence="2">Uncharacterized protein</fullName>
    </submittedName>
</protein>
<evidence type="ECO:0000313" key="2">
    <source>
        <dbReference type="EMBL" id="TDT16326.1"/>
    </source>
</evidence>
<reference evidence="2 3" key="1">
    <citation type="submission" date="2019-03" db="EMBL/GenBank/DDBJ databases">
        <title>Sequencing the genomes of 1000 actinobacteria strains.</title>
        <authorList>
            <person name="Klenk H.-P."/>
        </authorList>
    </citation>
    <scope>NUCLEOTIDE SEQUENCE [LARGE SCALE GENOMIC DNA]</scope>
    <source>
        <strain evidence="2 3">DSM 18936</strain>
    </source>
</reference>
<proteinExistence type="predicted"/>
<dbReference type="RefSeq" id="WP_208294014.1">
    <property type="nucleotide sequence ID" value="NZ_SOAU01000001.1"/>
</dbReference>
<accession>A0A4R7I171</accession>
<evidence type="ECO:0000256" key="1">
    <source>
        <dbReference type="SAM" id="Phobius"/>
    </source>
</evidence>
<gene>
    <name evidence="2" type="ORF">BDK89_1910</name>
</gene>
<dbReference type="AlphaFoldDB" id="A0A4R7I171"/>
<dbReference type="Proteomes" id="UP000294558">
    <property type="component" value="Unassembled WGS sequence"/>
</dbReference>
<keyword evidence="3" id="KW-1185">Reference proteome</keyword>
<evidence type="ECO:0000313" key="3">
    <source>
        <dbReference type="Proteomes" id="UP000294558"/>
    </source>
</evidence>
<keyword evidence="1" id="KW-0812">Transmembrane</keyword>
<name>A0A4R7I171_9ACTN</name>
<comment type="caution">
    <text evidence="2">The sequence shown here is derived from an EMBL/GenBank/DDBJ whole genome shotgun (WGS) entry which is preliminary data.</text>
</comment>
<sequence length="236" mass="24728">MTTEHHGAEQADDASDDDGSSRALRRAWFGVAVLAVAMAGLLVGTGFDLGSLFGGDDPPDPLAGLDEIDWSTGVVVAGDEHDGVGADMVLAVGGDDARCVGIRTDPGDEPAPVRCGLDGFINRWDDPQAQATVLSDYFGFLDEVVVADGDGTWTNVLAGAVSPQVVRVTAHLGDGGEYSFVTRNEGGWFVAVLPASITDPDVETGELLNGPVELDLYDDEGNRITVIDLTRPPEFL</sequence>